<protein>
    <submittedName>
        <fullName evidence="1">Uncharacterized protein</fullName>
    </submittedName>
</protein>
<gene>
    <name evidence="1" type="ORF">BE08_43125</name>
</gene>
<reference evidence="1 2" key="1">
    <citation type="submission" date="2014-02" db="EMBL/GenBank/DDBJ databases">
        <title>The small core and large imbalanced accessory genome model reveals a collaborative survival strategy of Sorangium cellulosum strains in nature.</title>
        <authorList>
            <person name="Han K."/>
            <person name="Peng R."/>
            <person name="Blom J."/>
            <person name="Li Y.-Z."/>
        </authorList>
    </citation>
    <scope>NUCLEOTIDE SEQUENCE [LARGE SCALE GENOMIC DNA]</scope>
    <source>
        <strain evidence="1 2">So0157-25</strain>
    </source>
</reference>
<accession>A0A150P1Q9</accession>
<dbReference type="AlphaFoldDB" id="A0A150P1Q9"/>
<name>A0A150P1Q9_SORCE</name>
<evidence type="ECO:0000313" key="2">
    <source>
        <dbReference type="Proteomes" id="UP000075420"/>
    </source>
</evidence>
<comment type="caution">
    <text evidence="1">The sequence shown here is derived from an EMBL/GenBank/DDBJ whole genome shotgun (WGS) entry which is preliminary data.</text>
</comment>
<organism evidence="1 2">
    <name type="scientific">Sorangium cellulosum</name>
    <name type="common">Polyangium cellulosum</name>
    <dbReference type="NCBI Taxonomy" id="56"/>
    <lineage>
        <taxon>Bacteria</taxon>
        <taxon>Pseudomonadati</taxon>
        <taxon>Myxococcota</taxon>
        <taxon>Polyangia</taxon>
        <taxon>Polyangiales</taxon>
        <taxon>Polyangiaceae</taxon>
        <taxon>Sorangium</taxon>
    </lineage>
</organism>
<dbReference type="Proteomes" id="UP000075420">
    <property type="component" value="Unassembled WGS sequence"/>
</dbReference>
<sequence>MTEVELFVAVLGASNYTYAEATRSQKLADFVGSTVRMLEYFGCVPEMLVLEQLRRCHRAPWLMDGKPSDIGLLAGRDV</sequence>
<dbReference type="EMBL" id="JELY01003408">
    <property type="protein sequence ID" value="KYF49125.1"/>
    <property type="molecule type" value="Genomic_DNA"/>
</dbReference>
<evidence type="ECO:0000313" key="1">
    <source>
        <dbReference type="EMBL" id="KYF49125.1"/>
    </source>
</evidence>
<proteinExistence type="predicted"/>